<dbReference type="InterPro" id="IPR051021">
    <property type="entry name" value="Mito_Ser/Thr_phosphatase"/>
</dbReference>
<evidence type="ECO:0000313" key="2">
    <source>
        <dbReference type="EMBL" id="ABQ78060.1"/>
    </source>
</evidence>
<keyword evidence="1" id="KW-0378">Hydrolase</keyword>
<dbReference type="eggNOG" id="COG0406">
    <property type="taxonomic scope" value="Bacteria"/>
</dbReference>
<dbReference type="EMBL" id="CP000712">
    <property type="protein sequence ID" value="ABQ78060.1"/>
    <property type="molecule type" value="Genomic_DNA"/>
</dbReference>
<dbReference type="GO" id="GO:0016787">
    <property type="term" value="F:hydrolase activity"/>
    <property type="evidence" value="ECO:0007669"/>
    <property type="project" value="UniProtKB-KW"/>
</dbReference>
<dbReference type="Gene3D" id="3.40.50.1240">
    <property type="entry name" value="Phosphoglycerate mutase-like"/>
    <property type="match status" value="1"/>
</dbReference>
<organism evidence="2">
    <name type="scientific">Pseudomonas putida (strain ATCC 700007 / DSM 6899 / JCM 31910 / BCRC 17059 / LMG 24140 / F1)</name>
    <dbReference type="NCBI Taxonomy" id="351746"/>
    <lineage>
        <taxon>Bacteria</taxon>
        <taxon>Pseudomonadati</taxon>
        <taxon>Pseudomonadota</taxon>
        <taxon>Gammaproteobacteria</taxon>
        <taxon>Pseudomonadales</taxon>
        <taxon>Pseudomonadaceae</taxon>
        <taxon>Pseudomonas</taxon>
    </lineage>
</organism>
<protein>
    <submittedName>
        <fullName evidence="2">Phosphoglycerate mutase</fullName>
    </submittedName>
</protein>
<dbReference type="HOGENOM" id="CLU_084200_0_0_6"/>
<dbReference type="PANTHER" id="PTHR20935">
    <property type="entry name" value="PHOSPHOGLYCERATE MUTASE-RELATED"/>
    <property type="match status" value="1"/>
</dbReference>
<dbReference type="CDD" id="cd07067">
    <property type="entry name" value="HP_PGM_like"/>
    <property type="match status" value="1"/>
</dbReference>
<dbReference type="AlphaFoldDB" id="A5W1Q0"/>
<dbReference type="SMART" id="SM00855">
    <property type="entry name" value="PGAM"/>
    <property type="match status" value="1"/>
</dbReference>
<reference evidence="2" key="1">
    <citation type="submission" date="2007-05" db="EMBL/GenBank/DDBJ databases">
        <title>Complete sequence of Pseudomonas putida F1.</title>
        <authorList>
            <consortium name="US DOE Joint Genome Institute"/>
            <person name="Copeland A."/>
            <person name="Lucas S."/>
            <person name="Lapidus A."/>
            <person name="Barry K."/>
            <person name="Detter J.C."/>
            <person name="Glavina del Rio T."/>
            <person name="Hammon N."/>
            <person name="Israni S."/>
            <person name="Dalin E."/>
            <person name="Tice H."/>
            <person name="Pitluck S."/>
            <person name="Chain P."/>
            <person name="Malfatti S."/>
            <person name="Shin M."/>
            <person name="Vergez L."/>
            <person name="Schmutz J."/>
            <person name="Larimer F."/>
            <person name="Land M."/>
            <person name="Hauser L."/>
            <person name="Kyrpides N."/>
            <person name="Lykidis A."/>
            <person name="Parales R."/>
            <person name="Richardson P."/>
        </authorList>
    </citation>
    <scope>NUCLEOTIDE SEQUENCE [LARGE SCALE GENOMIC DNA]</scope>
    <source>
        <strain evidence="2">F1</strain>
    </source>
</reference>
<name>A5W1Q0_PSEP1</name>
<gene>
    <name evidence="2" type="ordered locus">Pput_1912</name>
</gene>
<dbReference type="KEGG" id="ppf:Pput_1912"/>
<evidence type="ECO:0000256" key="1">
    <source>
        <dbReference type="ARBA" id="ARBA00022801"/>
    </source>
</evidence>
<accession>A5W1Q0</accession>
<dbReference type="SUPFAM" id="SSF53254">
    <property type="entry name" value="Phosphoglycerate mutase-like"/>
    <property type="match status" value="1"/>
</dbReference>
<dbReference type="PANTHER" id="PTHR20935:SF0">
    <property type="entry name" value="SERINE_THREONINE-PROTEIN PHOSPHATASE PGAM5, MITOCHONDRIAL"/>
    <property type="match status" value="1"/>
</dbReference>
<dbReference type="InterPro" id="IPR029033">
    <property type="entry name" value="His_PPase_superfam"/>
</dbReference>
<dbReference type="Pfam" id="PF00300">
    <property type="entry name" value="His_Phos_1"/>
    <property type="match status" value="1"/>
</dbReference>
<proteinExistence type="predicted"/>
<dbReference type="InterPro" id="IPR013078">
    <property type="entry name" value="His_Pase_superF_clade-1"/>
</dbReference>
<sequence>MQAYRCVCGAASRCKRWQHLSNNLFKRLYVFSLTAREPHPNLAATSNRPEPFVGNLYLIRHGQASFGADDYDVLSPVGVRQSQALGEHLAQLGVRLDRCVAGDLRRQQDTARLALQALHANGCPVPAVETDAAFNEFDADGVIRALLPDLLPEEPDALHVLRNAAQHRNEFQRLFALMVQRWHDGEHADNGLETWRSFTSRVQGGLQRVLDTAGSGDHVAIFTSGGTIAALLHLVTGITPSQAFALNWQIINTSLSQLKFRGRDVALASFNSQAHVQLLRVPELVTYR</sequence>